<dbReference type="InterPro" id="IPR050228">
    <property type="entry name" value="Carboxylesterase_BioH"/>
</dbReference>
<dbReference type="GO" id="GO:0016787">
    <property type="term" value="F:hydrolase activity"/>
    <property type="evidence" value="ECO:0007669"/>
    <property type="project" value="UniProtKB-KW"/>
</dbReference>
<evidence type="ECO:0000313" key="3">
    <source>
        <dbReference type="Proteomes" id="UP001620408"/>
    </source>
</evidence>
<keyword evidence="2" id="KW-0378">Hydrolase</keyword>
<dbReference type="InterPro" id="IPR000073">
    <property type="entry name" value="AB_hydrolase_1"/>
</dbReference>
<reference evidence="2 3" key="1">
    <citation type="submission" date="2020-10" db="EMBL/GenBank/DDBJ databases">
        <title>Phylogeny of dyella-like bacteria.</title>
        <authorList>
            <person name="Fu J."/>
        </authorList>
    </citation>
    <scope>NUCLEOTIDE SEQUENCE [LARGE SCALE GENOMIC DNA]</scope>
    <source>
        <strain evidence="2 3">BB4</strain>
    </source>
</reference>
<accession>A0ABW8KC16</accession>
<gene>
    <name evidence="2" type="ORF">ISS97_19455</name>
</gene>
<evidence type="ECO:0000259" key="1">
    <source>
        <dbReference type="Pfam" id="PF12697"/>
    </source>
</evidence>
<protein>
    <submittedName>
        <fullName evidence="2">Alpha/beta hydrolase</fullName>
    </submittedName>
</protein>
<dbReference type="Gene3D" id="3.40.50.1820">
    <property type="entry name" value="alpha/beta hydrolase"/>
    <property type="match status" value="1"/>
</dbReference>
<proteinExistence type="predicted"/>
<keyword evidence="3" id="KW-1185">Reference proteome</keyword>
<organism evidence="2 3">
    <name type="scientific">Dyella koreensis</name>
    <dbReference type="NCBI Taxonomy" id="311235"/>
    <lineage>
        <taxon>Bacteria</taxon>
        <taxon>Pseudomonadati</taxon>
        <taxon>Pseudomonadota</taxon>
        <taxon>Gammaproteobacteria</taxon>
        <taxon>Lysobacterales</taxon>
        <taxon>Rhodanobacteraceae</taxon>
        <taxon>Dyella</taxon>
    </lineage>
</organism>
<dbReference type="Proteomes" id="UP001620408">
    <property type="component" value="Unassembled WGS sequence"/>
</dbReference>
<feature type="domain" description="AB hydrolase-1" evidence="1">
    <location>
        <begin position="93"/>
        <end position="292"/>
    </location>
</feature>
<dbReference type="PANTHER" id="PTHR43194">
    <property type="entry name" value="HYDROLASE ALPHA/BETA FOLD FAMILY"/>
    <property type="match status" value="1"/>
</dbReference>
<dbReference type="SUPFAM" id="SSF53474">
    <property type="entry name" value="alpha/beta-Hydrolases"/>
    <property type="match status" value="1"/>
</dbReference>
<sequence>MTAQHSPRTPVKRSETPAWILPGQRLLRVGVRMLGAISPSYAAKVMDRLWFSAPRTTPRAADQTVLDCGDRLSFRVHGREVVAWAWGDEGPTVILLHGWGGHAGQLQSFVLPLREAGFRVVAFDAPSHGSSAESRHGGRRVTFFEFADALQVIASSEASVAGIIAHSGGCTAVSLALRAGWTPPASMVFVAPFVHPVASIDGFAQAIGANARVVAEFRARVERWLGHPWSYLDIAPLDDAHKQQRLLVVHDEDDREVPLTHARTLTASWPSAHLVVTRGLGHRRVLRDPAIVEKVLGFFTNGSLAAHTKASDYLPRDSRAALDKAYEACVSR</sequence>
<comment type="caution">
    <text evidence="2">The sequence shown here is derived from an EMBL/GenBank/DDBJ whole genome shotgun (WGS) entry which is preliminary data.</text>
</comment>
<evidence type="ECO:0000313" key="2">
    <source>
        <dbReference type="EMBL" id="MFK2919448.1"/>
    </source>
</evidence>
<dbReference type="InterPro" id="IPR029058">
    <property type="entry name" value="AB_hydrolase_fold"/>
</dbReference>
<dbReference type="PANTHER" id="PTHR43194:SF2">
    <property type="entry name" value="PEROXISOMAL MEMBRANE PROTEIN LPX1"/>
    <property type="match status" value="1"/>
</dbReference>
<dbReference type="Pfam" id="PF12697">
    <property type="entry name" value="Abhydrolase_6"/>
    <property type="match status" value="1"/>
</dbReference>
<dbReference type="RefSeq" id="WP_379984514.1">
    <property type="nucleotide sequence ID" value="NZ_JADIKD010000012.1"/>
</dbReference>
<name>A0ABW8KC16_9GAMM</name>
<dbReference type="EMBL" id="JADIKD010000012">
    <property type="protein sequence ID" value="MFK2919448.1"/>
    <property type="molecule type" value="Genomic_DNA"/>
</dbReference>